<dbReference type="PANTHER" id="PTHR12203">
    <property type="entry name" value="KDEL LYS-ASP-GLU-LEU CONTAINING - RELATED"/>
    <property type="match status" value="1"/>
</dbReference>
<dbReference type="OrthoDB" id="541052at2759"/>
<dbReference type="Proteomes" id="UP000076738">
    <property type="component" value="Unassembled WGS sequence"/>
</dbReference>
<dbReference type="GO" id="GO:0016740">
    <property type="term" value="F:transferase activity"/>
    <property type="evidence" value="ECO:0007669"/>
    <property type="project" value="UniProtKB-KW"/>
</dbReference>
<dbReference type="InterPro" id="IPR006598">
    <property type="entry name" value="CAP10"/>
</dbReference>
<evidence type="ECO:0000313" key="3">
    <source>
        <dbReference type="Proteomes" id="UP000076738"/>
    </source>
</evidence>
<dbReference type="InterPro" id="IPR051091">
    <property type="entry name" value="O-Glucosyltr/Glycosyltrsf_90"/>
</dbReference>
<accession>A0A167GQR0</accession>
<proteinExistence type="predicted"/>
<organism evidence="2 3">
    <name type="scientific">Calocera viscosa (strain TUFC12733)</name>
    <dbReference type="NCBI Taxonomy" id="1330018"/>
    <lineage>
        <taxon>Eukaryota</taxon>
        <taxon>Fungi</taxon>
        <taxon>Dikarya</taxon>
        <taxon>Basidiomycota</taxon>
        <taxon>Agaricomycotina</taxon>
        <taxon>Dacrymycetes</taxon>
        <taxon>Dacrymycetales</taxon>
        <taxon>Dacrymycetaceae</taxon>
        <taxon>Calocera</taxon>
    </lineage>
</organism>
<evidence type="ECO:0000313" key="2">
    <source>
        <dbReference type="EMBL" id="KZO90811.1"/>
    </source>
</evidence>
<name>A0A167GQR0_CALVF</name>
<keyword evidence="2" id="KW-0808">Transferase</keyword>
<dbReference type="SMART" id="SM00672">
    <property type="entry name" value="CAP10"/>
    <property type="match status" value="1"/>
</dbReference>
<protein>
    <submittedName>
        <fullName evidence="2">Glycosyltransferase family 90 protein</fullName>
    </submittedName>
</protein>
<dbReference type="EMBL" id="KV417334">
    <property type="protein sequence ID" value="KZO90811.1"/>
    <property type="molecule type" value="Genomic_DNA"/>
</dbReference>
<gene>
    <name evidence="2" type="ORF">CALVIDRAFT_489928</name>
</gene>
<feature type="domain" description="Glycosyl transferase CAP10" evidence="1">
    <location>
        <begin position="276"/>
        <end position="573"/>
    </location>
</feature>
<reference evidence="2 3" key="1">
    <citation type="journal article" date="2016" name="Mol. Biol. Evol.">
        <title>Comparative Genomics of Early-Diverging Mushroom-Forming Fungi Provides Insights into the Origins of Lignocellulose Decay Capabilities.</title>
        <authorList>
            <person name="Nagy L.G."/>
            <person name="Riley R."/>
            <person name="Tritt A."/>
            <person name="Adam C."/>
            <person name="Daum C."/>
            <person name="Floudas D."/>
            <person name="Sun H."/>
            <person name="Yadav J.S."/>
            <person name="Pangilinan J."/>
            <person name="Larsson K.H."/>
            <person name="Matsuura K."/>
            <person name="Barry K."/>
            <person name="Labutti K."/>
            <person name="Kuo R."/>
            <person name="Ohm R.A."/>
            <person name="Bhattacharya S.S."/>
            <person name="Shirouzu T."/>
            <person name="Yoshinaga Y."/>
            <person name="Martin F.M."/>
            <person name="Grigoriev I.V."/>
            <person name="Hibbett D.S."/>
        </authorList>
    </citation>
    <scope>NUCLEOTIDE SEQUENCE [LARGE SCALE GENOMIC DNA]</scope>
    <source>
        <strain evidence="2 3">TUFC12733</strain>
    </source>
</reference>
<dbReference type="AlphaFoldDB" id="A0A167GQR0"/>
<dbReference type="PANTHER" id="PTHR12203:SF118">
    <property type="entry name" value="BETA-1,2-XYLOSYLTRANSFERASE 1"/>
    <property type="match status" value="1"/>
</dbReference>
<sequence length="592" mass="67534">MLLQTSNAQETIFEEDTYVPRTSGPLPKHTYLPSGLVQTNPRGRHPIFDLIEGAEREWQEKLDRQSTTLEEAVTEYGRRYQRPPPRGFDKWWEYVQKHNVSLVDEYDQILEDLGPYYAYTPRAVRALQNANVGTMGTFTIVSDPSTGSIRVDSFNFGDNPGVINALSQRVKAQLELMRGYDADKTDGSEGIEKDLIAATGPWQVTFRSDDGPGDFNDWEFNQILKDRVEDEDYVKWAEKPDMAYRGWASACPPNSFLRQTVYDENAGSLDKTEKYFIADHRKAMNPCWQPQLTKVSGFLASHGQGPGPQERKKIVFSLSKTEGLHGDILTVPNDLADPWFEGSEEIAWSDKGDDRIVWRDWTTGVFHHPDMPWRTSHRVNMVTTLTAKSGDRSVLPARGINQPVGTPHIVDAGELNPALADVGYIIRPIQCDGGACEEMETMFDWRRPLTLQKLRKYKFLLDIDGNGWSTRFKPFLTANSVVMKATIFPEWYMDRIQPWVHYVPVRMDMGDVYDILTFFNGNMDGNGEDGNDDLAERIAAAGKDWVARFWRKEDMIAYTYRLFLEYARLVSDDRQKMNFVPGPSMVVQGQGD</sequence>
<evidence type="ECO:0000259" key="1">
    <source>
        <dbReference type="SMART" id="SM00672"/>
    </source>
</evidence>
<dbReference type="Pfam" id="PF05686">
    <property type="entry name" value="Glyco_transf_90"/>
    <property type="match status" value="1"/>
</dbReference>
<keyword evidence="3" id="KW-1185">Reference proteome</keyword>